<dbReference type="OMA" id="FQMRAVE"/>
<keyword evidence="8" id="KW-1185">Reference proteome</keyword>
<feature type="transmembrane region" description="Helical" evidence="5">
    <location>
        <begin position="67"/>
        <end position="98"/>
    </location>
</feature>
<evidence type="ECO:0000256" key="2">
    <source>
        <dbReference type="ARBA" id="ARBA00022692"/>
    </source>
</evidence>
<evidence type="ECO:0000256" key="3">
    <source>
        <dbReference type="ARBA" id="ARBA00022989"/>
    </source>
</evidence>
<name>T1IS77_STRMM</name>
<feature type="transmembrane region" description="Helical" evidence="5">
    <location>
        <begin position="197"/>
        <end position="217"/>
    </location>
</feature>
<comment type="subcellular location">
    <subcellularLocation>
        <location evidence="1">Membrane</location>
    </subcellularLocation>
</comment>
<proteinExistence type="predicted"/>
<feature type="transmembrane region" description="Helical" evidence="5">
    <location>
        <begin position="38"/>
        <end position="55"/>
    </location>
</feature>
<dbReference type="EnsemblMetazoa" id="SMAR003940-RA">
    <property type="protein sequence ID" value="SMAR003940-PA"/>
    <property type="gene ID" value="SMAR003940"/>
</dbReference>
<evidence type="ECO:0000256" key="4">
    <source>
        <dbReference type="ARBA" id="ARBA00023136"/>
    </source>
</evidence>
<reference evidence="8" key="1">
    <citation type="submission" date="2011-05" db="EMBL/GenBank/DDBJ databases">
        <authorList>
            <person name="Richards S.R."/>
            <person name="Qu J."/>
            <person name="Jiang H."/>
            <person name="Jhangiani S.N."/>
            <person name="Agravi P."/>
            <person name="Goodspeed R."/>
            <person name="Gross S."/>
            <person name="Mandapat C."/>
            <person name="Jackson L."/>
            <person name="Mathew T."/>
            <person name="Pu L."/>
            <person name="Thornton R."/>
            <person name="Saada N."/>
            <person name="Wilczek-Boney K.B."/>
            <person name="Lee S."/>
            <person name="Kovar C."/>
            <person name="Wu Y."/>
            <person name="Scherer S.E."/>
            <person name="Worley K.C."/>
            <person name="Muzny D.M."/>
            <person name="Gibbs R."/>
        </authorList>
    </citation>
    <scope>NUCLEOTIDE SEQUENCE</scope>
    <source>
        <strain evidence="8">Brora</strain>
    </source>
</reference>
<dbReference type="AlphaFoldDB" id="T1IS77"/>
<dbReference type="eggNOG" id="KOG2886">
    <property type="taxonomic scope" value="Eukaryota"/>
</dbReference>
<keyword evidence="3 5" id="KW-1133">Transmembrane helix</keyword>
<evidence type="ECO:0000256" key="1">
    <source>
        <dbReference type="ARBA" id="ARBA00004370"/>
    </source>
</evidence>
<organism evidence="7 8">
    <name type="scientific">Strigamia maritima</name>
    <name type="common">European centipede</name>
    <name type="synonym">Geophilus maritimus</name>
    <dbReference type="NCBI Taxonomy" id="126957"/>
    <lineage>
        <taxon>Eukaryota</taxon>
        <taxon>Metazoa</taxon>
        <taxon>Ecdysozoa</taxon>
        <taxon>Arthropoda</taxon>
        <taxon>Myriapoda</taxon>
        <taxon>Chilopoda</taxon>
        <taxon>Pleurostigmophora</taxon>
        <taxon>Geophilomorpha</taxon>
        <taxon>Linotaeniidae</taxon>
        <taxon>Strigamia</taxon>
    </lineage>
</organism>
<dbReference type="PANTHER" id="PTHR23241">
    <property type="entry name" value="LATE EMBRYOGENESIS ABUNDANT PLANTS LEA-RELATED"/>
    <property type="match status" value="1"/>
</dbReference>
<feature type="transmembrane region" description="Helical" evidence="5">
    <location>
        <begin position="142"/>
        <end position="159"/>
    </location>
</feature>
<evidence type="ECO:0000313" key="8">
    <source>
        <dbReference type="Proteomes" id="UP000014500"/>
    </source>
</evidence>
<dbReference type="GO" id="GO:0016020">
    <property type="term" value="C:membrane"/>
    <property type="evidence" value="ECO:0007669"/>
    <property type="project" value="UniProtKB-SubCell"/>
</dbReference>
<accession>T1IS77</accession>
<feature type="domain" description="TMEM205-like" evidence="6">
    <location>
        <begin position="75"/>
        <end position="165"/>
    </location>
</feature>
<evidence type="ECO:0000313" key="7">
    <source>
        <dbReference type="EnsemblMetazoa" id="SMAR003940-PA"/>
    </source>
</evidence>
<reference evidence="7" key="2">
    <citation type="submission" date="2015-02" db="UniProtKB">
        <authorList>
            <consortium name="EnsemblMetazoa"/>
        </authorList>
    </citation>
    <scope>IDENTIFICATION</scope>
</reference>
<dbReference type="PhylomeDB" id="T1IS77"/>
<sequence length="225" mass="25598">MTTTFTMQQCREELLKNASGEQKIRITSFSSFFKVNQPAHLVVLLFVVYFWSIITNDSPKDLSSSPFLNLIYLASFAFHFGAQIWMTFVSGIILFLTVPRHTFGLVQEQLFPRYFLLNTALSFITVNTFLQRINIWAEQTQMVLLCVCFFSELITWLYLVPPILSILQGTGGEDSKRANQCPLHGPLKKCFKRLHNVAAVANIIAIACNTLHLYHLANQLSTIAK</sequence>
<keyword evidence="2 5" id="KW-0812">Transmembrane</keyword>
<dbReference type="Pfam" id="PF13664">
    <property type="entry name" value="DUF4149"/>
    <property type="match status" value="1"/>
</dbReference>
<evidence type="ECO:0000259" key="6">
    <source>
        <dbReference type="Pfam" id="PF13664"/>
    </source>
</evidence>
<dbReference type="HOGENOM" id="CLU_041840_2_0_1"/>
<dbReference type="EMBL" id="JH431425">
    <property type="status" value="NOT_ANNOTATED_CDS"/>
    <property type="molecule type" value="Genomic_DNA"/>
</dbReference>
<dbReference type="InterPro" id="IPR025423">
    <property type="entry name" value="TMEM205-like"/>
</dbReference>
<keyword evidence="4 5" id="KW-0472">Membrane</keyword>
<dbReference type="InterPro" id="IPR053009">
    <property type="entry name" value="Xanthocillin_Biosynth-Assoc"/>
</dbReference>
<evidence type="ECO:0000256" key="5">
    <source>
        <dbReference type="SAM" id="Phobius"/>
    </source>
</evidence>
<dbReference type="Proteomes" id="UP000014500">
    <property type="component" value="Unassembled WGS sequence"/>
</dbReference>
<dbReference type="PANTHER" id="PTHR23241:SF102">
    <property type="entry name" value="LD23009P"/>
    <property type="match status" value="1"/>
</dbReference>
<protein>
    <recommendedName>
        <fullName evidence="6">TMEM205-like domain-containing protein</fullName>
    </recommendedName>
</protein>